<feature type="domain" description="BHLH" evidence="2">
    <location>
        <begin position="261"/>
        <end position="340"/>
    </location>
</feature>
<evidence type="ECO:0000313" key="4">
    <source>
        <dbReference type="Proteomes" id="UP000006352"/>
    </source>
</evidence>
<feature type="compositionally biased region" description="Low complexity" evidence="1">
    <location>
        <begin position="154"/>
        <end position="185"/>
    </location>
</feature>
<keyword evidence="4" id="KW-1185">Reference proteome</keyword>
<dbReference type="InterPro" id="IPR052099">
    <property type="entry name" value="Regulatory_TF_Diverse"/>
</dbReference>
<dbReference type="PANTHER" id="PTHR47336">
    <property type="entry name" value="TRANSCRIPTION FACTOR HMS1-RELATED"/>
    <property type="match status" value="1"/>
</dbReference>
<dbReference type="Proteomes" id="UP000006352">
    <property type="component" value="Unassembled WGS sequence"/>
</dbReference>
<dbReference type="Gene3D" id="4.10.280.10">
    <property type="entry name" value="Helix-loop-helix DNA-binding domain"/>
    <property type="match status" value="1"/>
</dbReference>
<feature type="compositionally biased region" description="Polar residues" evidence="1">
    <location>
        <begin position="36"/>
        <end position="52"/>
    </location>
</feature>
<dbReference type="EMBL" id="HE797023">
    <property type="protein sequence ID" value="CCM01225.1"/>
    <property type="molecule type" value="Genomic_DNA"/>
</dbReference>
<dbReference type="GO" id="GO:0046983">
    <property type="term" value="F:protein dimerization activity"/>
    <property type="evidence" value="ECO:0007669"/>
    <property type="project" value="InterPro"/>
</dbReference>
<dbReference type="OrthoDB" id="2133190at2759"/>
<organism evidence="3 4">
    <name type="scientific">Fibroporia radiculosa</name>
    <dbReference type="NCBI Taxonomy" id="599839"/>
    <lineage>
        <taxon>Eukaryota</taxon>
        <taxon>Fungi</taxon>
        <taxon>Dikarya</taxon>
        <taxon>Basidiomycota</taxon>
        <taxon>Agaricomycotina</taxon>
        <taxon>Agaricomycetes</taxon>
        <taxon>Polyporales</taxon>
        <taxon>Fibroporiaceae</taxon>
        <taxon>Fibroporia</taxon>
    </lineage>
</organism>
<dbReference type="RefSeq" id="XP_012180508.1">
    <property type="nucleotide sequence ID" value="XM_012325118.1"/>
</dbReference>
<dbReference type="InParanoid" id="J4GNE0"/>
<dbReference type="Pfam" id="PF00010">
    <property type="entry name" value="HLH"/>
    <property type="match status" value="1"/>
</dbReference>
<feature type="compositionally biased region" description="Low complexity" evidence="1">
    <location>
        <begin position="230"/>
        <end position="249"/>
    </location>
</feature>
<proteinExistence type="predicted"/>
<feature type="region of interest" description="Disordered" evidence="1">
    <location>
        <begin position="1"/>
        <end position="26"/>
    </location>
</feature>
<feature type="region of interest" description="Disordered" evidence="1">
    <location>
        <begin position="36"/>
        <end position="55"/>
    </location>
</feature>
<dbReference type="PROSITE" id="PS50888">
    <property type="entry name" value="BHLH"/>
    <property type="match status" value="1"/>
</dbReference>
<reference evidence="3 4" key="1">
    <citation type="journal article" date="2012" name="Appl. Environ. Microbiol.">
        <title>Short-read sequencing for genomic analysis of the brown rot fungus Fibroporia radiculosa.</title>
        <authorList>
            <person name="Tang J.D."/>
            <person name="Perkins A.D."/>
            <person name="Sonstegard T.S."/>
            <person name="Schroeder S.G."/>
            <person name="Burgess S.C."/>
            <person name="Diehl S.V."/>
        </authorList>
    </citation>
    <scope>NUCLEOTIDE SEQUENCE [LARGE SCALE GENOMIC DNA]</scope>
    <source>
        <strain evidence="3 4">TFFH 294</strain>
    </source>
</reference>
<evidence type="ECO:0000256" key="1">
    <source>
        <dbReference type="SAM" id="MobiDB-lite"/>
    </source>
</evidence>
<feature type="compositionally biased region" description="Basic residues" evidence="1">
    <location>
        <begin position="416"/>
        <end position="425"/>
    </location>
</feature>
<gene>
    <name evidence="3" type="ORF">FIBRA_03273</name>
</gene>
<feature type="region of interest" description="Disordered" evidence="1">
    <location>
        <begin position="378"/>
        <end position="464"/>
    </location>
</feature>
<feature type="region of interest" description="Disordered" evidence="1">
    <location>
        <begin position="144"/>
        <end position="185"/>
    </location>
</feature>
<evidence type="ECO:0000313" key="3">
    <source>
        <dbReference type="EMBL" id="CCM01225.1"/>
    </source>
</evidence>
<dbReference type="InterPro" id="IPR036638">
    <property type="entry name" value="HLH_DNA-bd_sf"/>
</dbReference>
<feature type="compositionally biased region" description="Low complexity" evidence="1">
    <location>
        <begin position="1"/>
        <end position="19"/>
    </location>
</feature>
<dbReference type="STRING" id="599839.J4GNE0"/>
<dbReference type="AlphaFoldDB" id="J4GNE0"/>
<dbReference type="SMART" id="SM00353">
    <property type="entry name" value="HLH"/>
    <property type="match status" value="1"/>
</dbReference>
<dbReference type="HOGENOM" id="CLU_012408_0_0_1"/>
<sequence length="1025" mass="111294">MSTPPLSSSSSSTSSPSPSIDHSQLSADDSLELLLQTISQHATSSSEPSAQENAPADWDQLSEWVQNNDTKLPDFGNFNFSLPMDLDFDSNMAIDPNALHFDSIFDTSGLALPTNNSLLVPPANIPNDFVYPPANEMNWMAQSHVQPETGRRLSVTSSSSSSGASFSPVSEHASVSSSPSDNYVSDPAQELAHKVRQMAGVTLAVPLPIPRLPRPVVAPASKPPSPKSSPGPESASSSSPSSPRMESPGAVPPPVQSVIGRPKTSHTTIERRYRTNLNARITGLKQAVPALRVLEAKANGQENPFNDIVDARGFVDGVKVARKMSKANVLGKAAEYIKVLKKRETRLKREQDGLKSLIAGLVGGPALLKEWEREWRESFGGEEKDEIEEEGATAVSDEEDGDGEDSDGEDGEDGRARKKAKVVKAAKKEKAPRPPPQPAATATVPGAIPEKRKRGRPRKVPLPAAAPVTPLAPVIADPQAVFPMGSQLPMAVDNAAQQAPAQQYLLAAFAFFSVFNSPLASRSNAHTSQHAHHGSVLTPHGPIATEMPLPRYSSIGGFGFHEAVQAAHLLVSTLVFFYVLVPWLSSALRRARGLPAWSSYFIRVPVRCAPTVTSNPGKAQENLNSVKARSQYRSALMDDLLDVLSPATRGSPDEATRLRKALGVKDGLVGLMQGVIKAGRVDRGIELNQLEQRAWVRLGELIAFNDKVGKTTRLQTYWCMSWHISTFAASTTDLSTLALIMRPVSSSKAAALWDAARGREFLRPHEKIVLANMSVDDAAEWLAKWQQWHKIERKSRCAACEKRTPLGVLAAILIRARLRKHAAALFVRTVVRDAVLPAVAGVCADDEERYVYDAEKDFKEEQERTETVQAGKSIGGRTAILAMLLERIWDTGFCTHEDVLPVPHRDSSDEGVDCENAHDLASTDEAEIRSLLSATLIYRRIFPSSFPSCSTSVSFILSPPPSPSQRNVALHMALRTALGSPAFEFGSGGRLDDEELSDALEDARDRVNDMLVELEKSCRRAPLRR</sequence>
<dbReference type="PANTHER" id="PTHR47336:SF2">
    <property type="entry name" value="TRANSCRIPTION FACTOR HMS1-RELATED"/>
    <property type="match status" value="1"/>
</dbReference>
<dbReference type="InterPro" id="IPR011598">
    <property type="entry name" value="bHLH_dom"/>
</dbReference>
<evidence type="ECO:0000259" key="2">
    <source>
        <dbReference type="PROSITE" id="PS50888"/>
    </source>
</evidence>
<accession>J4GNE0</accession>
<feature type="compositionally biased region" description="Acidic residues" evidence="1">
    <location>
        <begin position="383"/>
        <end position="412"/>
    </location>
</feature>
<name>J4GNE0_9APHY</name>
<dbReference type="GeneID" id="24096136"/>
<feature type="region of interest" description="Disordered" evidence="1">
    <location>
        <begin position="211"/>
        <end position="274"/>
    </location>
</feature>
<dbReference type="SUPFAM" id="SSF47459">
    <property type="entry name" value="HLH, helix-loop-helix DNA-binding domain"/>
    <property type="match status" value="1"/>
</dbReference>
<protein>
    <recommendedName>
        <fullName evidence="2">BHLH domain-containing protein</fullName>
    </recommendedName>
</protein>